<gene>
    <name evidence="1" type="ORF">K8W02_07235</name>
</gene>
<dbReference type="RefSeq" id="WP_276827663.1">
    <property type="nucleotide sequence ID" value="NZ_DYVX01000057.1"/>
</dbReference>
<evidence type="ECO:0000313" key="1">
    <source>
        <dbReference type="EMBL" id="HJF92161.1"/>
    </source>
</evidence>
<dbReference type="Proteomes" id="UP000717835">
    <property type="component" value="Unassembled WGS sequence"/>
</dbReference>
<organism evidence="1 2">
    <name type="scientific">Mediterranea massiliensis</name>
    <dbReference type="NCBI Taxonomy" id="1841865"/>
    <lineage>
        <taxon>Bacteria</taxon>
        <taxon>Pseudomonadati</taxon>
        <taxon>Bacteroidota</taxon>
        <taxon>Bacteroidia</taxon>
        <taxon>Bacteroidales</taxon>
        <taxon>Bacteroidaceae</taxon>
        <taxon>Mediterranea</taxon>
    </lineage>
</organism>
<sequence>MVTTSISRVLESALPALSGSSVTYNAQNNIFLTDGYTSAAGNTYYQGIRVSDRIAVKYNIGQGYCHTFLNGIEVYGYDGSKARLIGSRCYNCHFFSESNAKREAVEIVLDYMRGQIKLLGASVNSNQLEEFSEKIVDGAYRQMKTPRVIINKSQI</sequence>
<protein>
    <submittedName>
        <fullName evidence="1">Uncharacterized protein</fullName>
    </submittedName>
</protein>
<evidence type="ECO:0000313" key="2">
    <source>
        <dbReference type="Proteomes" id="UP000717835"/>
    </source>
</evidence>
<reference evidence="1" key="1">
    <citation type="journal article" date="2021" name="PeerJ">
        <title>Extensive microbial diversity within the chicken gut microbiome revealed by metagenomics and culture.</title>
        <authorList>
            <person name="Gilroy R."/>
            <person name="Ravi A."/>
            <person name="Getino M."/>
            <person name="Pursley I."/>
            <person name="Horton D.L."/>
            <person name="Alikhan N.F."/>
            <person name="Baker D."/>
            <person name="Gharbi K."/>
            <person name="Hall N."/>
            <person name="Watson M."/>
            <person name="Adriaenssens E.M."/>
            <person name="Foster-Nyarko E."/>
            <person name="Jarju S."/>
            <person name="Secka A."/>
            <person name="Antonio M."/>
            <person name="Oren A."/>
            <person name="Chaudhuri R.R."/>
            <person name="La Ragione R."/>
            <person name="Hildebrand F."/>
            <person name="Pallen M.J."/>
        </authorList>
    </citation>
    <scope>NUCLEOTIDE SEQUENCE</scope>
    <source>
        <strain evidence="1">CHK55-1828</strain>
    </source>
</reference>
<reference evidence="1" key="2">
    <citation type="submission" date="2021-09" db="EMBL/GenBank/DDBJ databases">
        <authorList>
            <person name="Gilroy R."/>
        </authorList>
    </citation>
    <scope>NUCLEOTIDE SEQUENCE</scope>
    <source>
        <strain evidence="1">CHK55-1828</strain>
    </source>
</reference>
<accession>A0A921HWF7</accession>
<dbReference type="AlphaFoldDB" id="A0A921HWF7"/>
<comment type="caution">
    <text evidence="1">The sequence shown here is derived from an EMBL/GenBank/DDBJ whole genome shotgun (WGS) entry which is preliminary data.</text>
</comment>
<proteinExistence type="predicted"/>
<dbReference type="EMBL" id="DYVX01000057">
    <property type="protein sequence ID" value="HJF92161.1"/>
    <property type="molecule type" value="Genomic_DNA"/>
</dbReference>
<name>A0A921HWF7_9BACT</name>